<evidence type="ECO:0000256" key="12">
    <source>
        <dbReference type="SAM" id="MobiDB-lite"/>
    </source>
</evidence>
<dbReference type="RefSeq" id="XP_034421468.1">
    <property type="nucleotide sequence ID" value="XM_034564697.1"/>
</dbReference>
<dbReference type="InterPro" id="IPR023827">
    <property type="entry name" value="Peptidase_S8_Asp-AS"/>
</dbReference>
<dbReference type="KEGG" id="pbe:PBANKA_0911700"/>
<keyword evidence="4 9" id="KW-0378">Hydrolase</keyword>
<dbReference type="InterPro" id="IPR036852">
    <property type="entry name" value="Peptidase_S8/S53_dom_sf"/>
</dbReference>
<dbReference type="InParanoid" id="A0A509AID5"/>
<feature type="compositionally biased region" description="Basic and acidic residues" evidence="12">
    <location>
        <begin position="227"/>
        <end position="243"/>
    </location>
</feature>
<feature type="signal peptide" evidence="14">
    <location>
        <begin position="1"/>
        <end position="20"/>
    </location>
</feature>
<dbReference type="PANTHER" id="PTHR43399:SF4">
    <property type="entry name" value="CELL WALL-ASSOCIATED PROTEASE"/>
    <property type="match status" value="1"/>
</dbReference>
<dbReference type="InterPro" id="IPR023828">
    <property type="entry name" value="Peptidase_S8_Ser-AS"/>
</dbReference>
<evidence type="ECO:0000256" key="7">
    <source>
        <dbReference type="ARBA" id="ARBA00023529"/>
    </source>
</evidence>
<keyword evidence="13" id="KW-0472">Membrane</keyword>
<evidence type="ECO:0000256" key="10">
    <source>
        <dbReference type="RuleBase" id="RU003355"/>
    </source>
</evidence>
<feature type="chain" id="PRO_5021449794" description="subtilisin" evidence="14">
    <location>
        <begin position="21"/>
        <end position="1230"/>
    </location>
</feature>
<evidence type="ECO:0000313" key="17">
    <source>
        <dbReference type="EMBL" id="VUC55658.1"/>
    </source>
</evidence>
<keyword evidence="6" id="KW-0865">Zymogen</keyword>
<evidence type="ECO:0000256" key="4">
    <source>
        <dbReference type="ARBA" id="ARBA00022801"/>
    </source>
</evidence>
<dbReference type="Pfam" id="PF00082">
    <property type="entry name" value="Peptidase_S8"/>
    <property type="match status" value="1"/>
</dbReference>
<dbReference type="PROSITE" id="PS00136">
    <property type="entry name" value="SUBTILASE_ASP"/>
    <property type="match status" value="1"/>
</dbReference>
<proteinExistence type="inferred from homology"/>
<keyword evidence="3 14" id="KW-0732">Signal</keyword>
<feature type="transmembrane region" description="Helical" evidence="13">
    <location>
        <begin position="1087"/>
        <end position="1111"/>
    </location>
</feature>
<feature type="compositionally biased region" description="Basic and acidic residues" evidence="12">
    <location>
        <begin position="441"/>
        <end position="470"/>
    </location>
</feature>
<comment type="similarity">
    <text evidence="1 9 10">Belongs to the peptidase S8 family.</text>
</comment>
<comment type="catalytic activity">
    <reaction evidence="7">
        <text>Hydrolysis of proteins with broad specificity for peptide bonds, and a preference for a large uncharged residue in P1. Hydrolyzes peptide amides.</text>
        <dbReference type="EC" id="3.4.21.62"/>
    </reaction>
</comment>
<feature type="active site" description="Charge relay system" evidence="9">
    <location>
        <position position="911"/>
    </location>
</feature>
<dbReference type="Gene3D" id="3.40.50.200">
    <property type="entry name" value="Peptidase S8/S53 domain"/>
    <property type="match status" value="1"/>
</dbReference>
<dbReference type="PROSITE" id="PS51892">
    <property type="entry name" value="SUBTILASE"/>
    <property type="match status" value="1"/>
</dbReference>
<evidence type="ECO:0000256" key="2">
    <source>
        <dbReference type="ARBA" id="ARBA00022670"/>
    </source>
</evidence>
<name>A0A509AID5_PLABA</name>
<dbReference type="Pfam" id="PF18513">
    <property type="entry name" value="Pro_sub2"/>
    <property type="match status" value="1"/>
</dbReference>
<evidence type="ECO:0000256" key="1">
    <source>
        <dbReference type="ARBA" id="ARBA00011073"/>
    </source>
</evidence>
<dbReference type="STRING" id="5823.A0A509AID5"/>
<dbReference type="SUPFAM" id="SSF52743">
    <property type="entry name" value="Subtilisin-like"/>
    <property type="match status" value="1"/>
</dbReference>
<evidence type="ECO:0000259" key="15">
    <source>
        <dbReference type="Pfam" id="PF00082"/>
    </source>
</evidence>
<dbReference type="PROSITE" id="PS00137">
    <property type="entry name" value="SUBTILASE_HIS"/>
    <property type="match status" value="1"/>
</dbReference>
<feature type="domain" description="Peptidase S8/S53" evidence="15">
    <location>
        <begin position="697"/>
        <end position="930"/>
    </location>
</feature>
<evidence type="ECO:0000256" key="3">
    <source>
        <dbReference type="ARBA" id="ARBA00022729"/>
    </source>
</evidence>
<dbReference type="EMBL" id="LK023124">
    <property type="protein sequence ID" value="VUC55658.1"/>
    <property type="molecule type" value="Genomic_DNA"/>
</dbReference>
<dbReference type="GO" id="GO:0004252">
    <property type="term" value="F:serine-type endopeptidase activity"/>
    <property type="evidence" value="ECO:0007669"/>
    <property type="project" value="UniProtKB-UniRule"/>
</dbReference>
<dbReference type="PROSITE" id="PS00138">
    <property type="entry name" value="SUBTILASE_SER"/>
    <property type="match status" value="1"/>
</dbReference>
<feature type="compositionally biased region" description="Polar residues" evidence="12">
    <location>
        <begin position="213"/>
        <end position="223"/>
    </location>
</feature>
<dbReference type="InterPro" id="IPR022398">
    <property type="entry name" value="Peptidase_S8_His-AS"/>
</dbReference>
<dbReference type="Proteomes" id="UP000074855">
    <property type="component" value="Chromosome 9"/>
</dbReference>
<evidence type="ECO:0000256" key="14">
    <source>
        <dbReference type="SAM" id="SignalP"/>
    </source>
</evidence>
<evidence type="ECO:0000256" key="5">
    <source>
        <dbReference type="ARBA" id="ARBA00022825"/>
    </source>
</evidence>
<keyword evidence="5 9" id="KW-0720">Serine protease</keyword>
<dbReference type="SMR" id="A0A509AID5"/>
<keyword evidence="18" id="KW-1185">Reference proteome</keyword>
<evidence type="ECO:0000256" key="6">
    <source>
        <dbReference type="ARBA" id="ARBA00023145"/>
    </source>
</evidence>
<dbReference type="GeneID" id="55149571"/>
<keyword evidence="2 9" id="KW-0645">Protease</keyword>
<evidence type="ECO:0000259" key="16">
    <source>
        <dbReference type="Pfam" id="PF18513"/>
    </source>
</evidence>
<dbReference type="InterPro" id="IPR000209">
    <property type="entry name" value="Peptidase_S8/S53_dom"/>
</dbReference>
<keyword evidence="13" id="KW-0812">Transmembrane</keyword>
<feature type="active site" description="Charge relay system" evidence="9">
    <location>
        <position position="705"/>
    </location>
</feature>
<dbReference type="Gene3D" id="3.30.70.2370">
    <property type="match status" value="1"/>
</dbReference>
<dbReference type="VEuPathDB" id="PlasmoDB:PBANKA_0911700"/>
<dbReference type="GO" id="GO:0006508">
    <property type="term" value="P:proteolysis"/>
    <property type="evidence" value="ECO:0007669"/>
    <property type="project" value="UniProtKB-KW"/>
</dbReference>
<feature type="domain" description="Subtilisin-like protease 2 prodomain" evidence="16">
    <location>
        <begin position="501"/>
        <end position="588"/>
    </location>
</feature>
<sequence length="1230" mass="141325">MLRTFYVLSLMLIEFILHNGQYNKHICSKNSKKYNFVGKKHRILVSDIEDRENHIEGIADIYKPIFNIYEISAEFHKKKNIADKKKKRKYGINQSIEKRRIAEENERRQLNKTEGTQFLELSNRYPNIGKQNSQQNKVNEINNQNAASNSNDNIGNDNIGNDNIGNDEDDDEDDDEDLIEGRKDNLEEDDLIEKNDSNLPRGKMHEKEEKNKNINTTPGNESSNKNVNDKKKNGISLKDKIDNKQNNGGLKEKGNNLDDNIKTYTFDHYKIITNSDNILNDIKVDASDISKLSINSINIEYNEKNKAEYTHQRHIVLSNNGNRRYKIFLMTKNPKFTKTEDIEEPGMSFIQTETGENEDEKEDEENYLNENLYSGFGTIDYENDYSKKKKKIESEHASGLNDKISNSQNIEKSGSHENEKYNHGYIEKIRSFFSFLSMPSSKKDDSIGSEKKTEERSNTDSKAKLNKKTNDMAKKNNSNAFLSVDKIIDQYLLNLKNKNMKEQELIFIFHGNLDLHSKEMKTVINEANAKFTKYINMHFKDVKNIRYDISSPINFVCFFIPIIFDMSNLKILKEALIILNNELKDYIDNWNFSNTYVAFDNNYENEDIDNVMNKLNENMEKYIKKPKKLYNIKYSFLRKIWGLKSIISLSKNQDKKDAEIEEKILSALPKELKEYSTWNLSFIRVFNAWLLSGYGNKNVKICVIDSGIDKNHIDLANNIYTPKYSDRYEMTDELFDFMVKNPIDTSGHGTHVSGIAAASANSLGMVGVAPNINLISLRFIDGDNYGGSFHVIKAINICILNKSPIINASWGSRNYDTNMFLAIERLKYTFKGKGTVFIAAAGNENKNNDLYPIYPASYKLQNVYSVGSINKFLQISPFSNYGANSVHILAPGHHIYSTTPMNTYKMNTGTSMAAPHVSGVAGLIYSVCYKQGFIPDADEVLEIITRTSIKIVSKDKKTIHNSLINAEAAVLTTLLGGLWIQMDCHFAKFYLNENKQKSVPIVFSAYKDGVYESDIIIGIQPEDANSKEYGEIVIPIKILTNPKLKDFSLSPRVGKKIRIDENESNDDILSYICENALYNLYEHDNSFLISSLILFFIGIILIVLASIVFFLKHHQSKQRDGEKYMHQKMVDRTYNVKYNFKDSGTDGIKRINTLDDNINNHRNTQRFTIVQNEDNMYVLKKKSSIQAKYEPRNELVKRSLVKRPIVKHADINVNFSNVDVLYEPKNNSSE</sequence>
<organism evidence="17 18">
    <name type="scientific">Plasmodium berghei (strain Anka)</name>
    <dbReference type="NCBI Taxonomy" id="5823"/>
    <lineage>
        <taxon>Eukaryota</taxon>
        <taxon>Sar</taxon>
        <taxon>Alveolata</taxon>
        <taxon>Apicomplexa</taxon>
        <taxon>Aconoidasida</taxon>
        <taxon>Haemosporida</taxon>
        <taxon>Plasmodiidae</taxon>
        <taxon>Plasmodium</taxon>
        <taxon>Plasmodium (Vinckeia)</taxon>
    </lineage>
</organism>
<accession>A0A509AID5</accession>
<feature type="compositionally biased region" description="Low complexity" evidence="12">
    <location>
        <begin position="144"/>
        <end position="164"/>
    </location>
</feature>
<gene>
    <name evidence="17" type="ORF">PBANKA_0911700</name>
</gene>
<dbReference type="FunCoup" id="A0A509AID5">
    <property type="interactions" value="684"/>
</dbReference>
<dbReference type="InterPro" id="IPR051048">
    <property type="entry name" value="Peptidase_S8/S53_subtilisin"/>
</dbReference>
<dbReference type="InterPro" id="IPR040935">
    <property type="entry name" value="Pro_sub2"/>
</dbReference>
<dbReference type="EC" id="3.4.21.62" evidence="8"/>
<feature type="compositionally biased region" description="Acidic residues" evidence="12">
    <location>
        <begin position="165"/>
        <end position="178"/>
    </location>
</feature>
<protein>
    <recommendedName>
        <fullName evidence="8">subtilisin</fullName>
        <ecNumber evidence="8">3.4.21.62</ecNumber>
    </recommendedName>
</protein>
<reference evidence="17 18" key="1">
    <citation type="journal article" date="2014" name="BMC Biol.">
        <title>A comprehensive evaluation of rodent malaria parasite genomes and gene expression.</title>
        <authorList>
            <person name="Otto T.D."/>
            <person name="Bohme U."/>
            <person name="Jackson A.P."/>
            <person name="Hunt M."/>
            <person name="Franke-Fayard B."/>
            <person name="Hoeijmakers W.A."/>
            <person name="Religa A.A."/>
            <person name="Robertson L."/>
            <person name="Sanders M."/>
            <person name="Ogun S.A."/>
            <person name="Cunningham D."/>
            <person name="Erhart A."/>
            <person name="Billker O."/>
            <person name="Khan S.M."/>
            <person name="Stunnenberg H.G."/>
            <person name="Langhorne J."/>
            <person name="Holder A.A."/>
            <person name="Waters A.P."/>
            <person name="Newbold C.I."/>
            <person name="Pain A."/>
            <person name="Berriman M."/>
            <person name="Janse C.J."/>
        </authorList>
    </citation>
    <scope>NUCLEOTIDE SEQUENCE</scope>
    <source>
        <strain evidence="17 18">ANKA</strain>
    </source>
</reference>
<dbReference type="OMA" id="EYSTWNL"/>
<evidence type="ECO:0000256" key="9">
    <source>
        <dbReference type="PROSITE-ProRule" id="PRU01240"/>
    </source>
</evidence>
<dbReference type="PANTHER" id="PTHR43399">
    <property type="entry name" value="SUBTILISIN-RELATED"/>
    <property type="match status" value="1"/>
</dbReference>
<feature type="compositionally biased region" description="Polar residues" evidence="12">
    <location>
        <begin position="403"/>
        <end position="412"/>
    </location>
</feature>
<feature type="compositionally biased region" description="Basic and acidic residues" evidence="12">
    <location>
        <begin position="203"/>
        <end position="212"/>
    </location>
</feature>
<feature type="active site" description="Charge relay system" evidence="9">
    <location>
        <position position="748"/>
    </location>
</feature>
<evidence type="ECO:0000256" key="11">
    <source>
        <dbReference type="SAM" id="Coils"/>
    </source>
</evidence>
<evidence type="ECO:0000256" key="8">
    <source>
        <dbReference type="ARBA" id="ARBA00023619"/>
    </source>
</evidence>
<keyword evidence="13" id="KW-1133">Transmembrane helix</keyword>
<feature type="region of interest" description="Disordered" evidence="12">
    <location>
        <begin position="439"/>
        <end position="470"/>
    </location>
</feature>
<dbReference type="PRINTS" id="PR00723">
    <property type="entry name" value="SUBTILISIN"/>
</dbReference>
<feature type="coiled-coil region" evidence="11">
    <location>
        <begin position="569"/>
        <end position="625"/>
    </location>
</feature>
<evidence type="ECO:0000313" key="18">
    <source>
        <dbReference type="Proteomes" id="UP000074855"/>
    </source>
</evidence>
<keyword evidence="11" id="KW-0175">Coiled coil</keyword>
<evidence type="ECO:0000256" key="13">
    <source>
        <dbReference type="SAM" id="Phobius"/>
    </source>
</evidence>
<feature type="region of interest" description="Disordered" evidence="12">
    <location>
        <begin position="144"/>
        <end position="254"/>
    </location>
</feature>
<dbReference type="InterPro" id="IPR015500">
    <property type="entry name" value="Peptidase_S8_subtilisin-rel"/>
</dbReference>
<dbReference type="AlphaFoldDB" id="A0A509AID5"/>
<feature type="region of interest" description="Disordered" evidence="12">
    <location>
        <begin position="392"/>
        <end position="421"/>
    </location>
</feature>